<dbReference type="AlphaFoldDB" id="A0A8C5YG04"/>
<reference evidence="1" key="2">
    <citation type="submission" date="2025-08" db="UniProtKB">
        <authorList>
            <consortium name="Ensembl"/>
        </authorList>
    </citation>
    <scope>IDENTIFICATION</scope>
</reference>
<dbReference type="GeneTree" id="ENSGT00910000148216"/>
<dbReference type="Proteomes" id="UP000694394">
    <property type="component" value="Chromosome 1"/>
</dbReference>
<dbReference type="EMBL" id="ABDC03000094">
    <property type="status" value="NOT_ANNOTATED_CDS"/>
    <property type="molecule type" value="Genomic_DNA"/>
</dbReference>
<reference evidence="1" key="3">
    <citation type="submission" date="2025-09" db="UniProtKB">
        <authorList>
            <consortium name="Ensembl"/>
        </authorList>
    </citation>
    <scope>IDENTIFICATION</scope>
</reference>
<organism evidence="1 2">
    <name type="scientific">Microcebus murinus</name>
    <name type="common">Gray mouse lemur</name>
    <name type="synonym">Lemur murinus</name>
    <dbReference type="NCBI Taxonomy" id="30608"/>
    <lineage>
        <taxon>Eukaryota</taxon>
        <taxon>Metazoa</taxon>
        <taxon>Chordata</taxon>
        <taxon>Craniata</taxon>
        <taxon>Vertebrata</taxon>
        <taxon>Euteleostomi</taxon>
        <taxon>Mammalia</taxon>
        <taxon>Eutheria</taxon>
        <taxon>Euarchontoglires</taxon>
        <taxon>Primates</taxon>
        <taxon>Strepsirrhini</taxon>
        <taxon>Lemuriformes</taxon>
        <taxon>Cheirogaleidae</taxon>
        <taxon>Microcebus</taxon>
    </lineage>
</organism>
<evidence type="ECO:0000313" key="1">
    <source>
        <dbReference type="Ensembl" id="ENSMICP00000051145.1"/>
    </source>
</evidence>
<name>A0A8C5YG04_MICMU</name>
<sequence>MERVFVSQGSEQIIFLCLGSCLFKANEIAFQVSSPHGWLVLVLSAYRNILSLLLKSKASPTENELENRRFILNYYAHEDTWA</sequence>
<keyword evidence="2" id="KW-1185">Reference proteome</keyword>
<reference evidence="1" key="1">
    <citation type="submission" date="2016-12" db="EMBL/GenBank/DDBJ databases">
        <title>Mouse lemur reference genome and diversity panel.</title>
        <authorList>
            <person name="Harris R."/>
            <person name="Larsen P."/>
            <person name="Liu Y."/>
            <person name="Hughes D.S."/>
            <person name="Murali S."/>
            <person name="Raveendran M."/>
            <person name="Korchina V."/>
            <person name="Wang M."/>
            <person name="Jhangiani S."/>
            <person name="Bandaranaike D."/>
            <person name="Bellair M."/>
            <person name="Blankenburg K."/>
            <person name="Chao H."/>
            <person name="Dahdouli M."/>
            <person name="Dinh H."/>
            <person name="Doddapaneni H."/>
            <person name="English A."/>
            <person name="Firestine M."/>
            <person name="Gnanaolivu R."/>
            <person name="Gross S."/>
            <person name="Hernandez B."/>
            <person name="Javaid M."/>
            <person name="Jayaseelan J."/>
            <person name="Jones J."/>
            <person name="Khan Z."/>
            <person name="Kovar C."/>
            <person name="Kurapati P."/>
            <person name="Le B."/>
            <person name="Lee S."/>
            <person name="Li M."/>
            <person name="Mathew T."/>
            <person name="Narasimhan A."/>
            <person name="Ngo D."/>
            <person name="Nguyen L."/>
            <person name="Okwuonu G."/>
            <person name="Ongeri F."/>
            <person name="Osuji N."/>
            <person name="Pu L.-L."/>
            <person name="Puazo M."/>
            <person name="Quiroz J."/>
            <person name="Raj R."/>
            <person name="Rajbhandari K."/>
            <person name="Reid J.G."/>
            <person name="Santibanez J."/>
            <person name="Sexton D."/>
            <person name="Skinner E."/>
            <person name="Vee V."/>
            <person name="Weissenberger G."/>
            <person name="Wu Y."/>
            <person name="Xin Y."/>
            <person name="Han Y."/>
            <person name="Campbell C."/>
            <person name="Brown A."/>
            <person name="Sullivan B."/>
            <person name="Shelton J."/>
            <person name="Brown S."/>
            <person name="Dudchenko O."/>
            <person name="Machol I."/>
            <person name="Durand N."/>
            <person name="Shamim M."/>
            <person name="Lieberman A."/>
            <person name="Muzny D.M."/>
            <person name="Richards S."/>
            <person name="Yoder A."/>
            <person name="Worley K.C."/>
            <person name="Rogers J."/>
            <person name="Gibbs R.A."/>
        </authorList>
    </citation>
    <scope>NUCLEOTIDE SEQUENCE [LARGE SCALE GENOMIC DNA]</scope>
</reference>
<accession>A0A8C5YG04</accession>
<dbReference type="Ensembl" id="ENSMICT00000073488.1">
    <property type="protein sequence ID" value="ENSMICP00000051145.1"/>
    <property type="gene ID" value="ENSMICG00000048866.1"/>
</dbReference>
<protein>
    <submittedName>
        <fullName evidence="1">Uncharacterized protein</fullName>
    </submittedName>
</protein>
<proteinExistence type="predicted"/>
<evidence type="ECO:0000313" key="2">
    <source>
        <dbReference type="Proteomes" id="UP000694394"/>
    </source>
</evidence>